<dbReference type="PRINTS" id="PR00138">
    <property type="entry name" value="MATRIXIN"/>
</dbReference>
<dbReference type="GO" id="GO:0004222">
    <property type="term" value="F:metalloendopeptidase activity"/>
    <property type="evidence" value="ECO:0007669"/>
    <property type="project" value="InterPro"/>
</dbReference>
<dbReference type="InterPro" id="IPR024079">
    <property type="entry name" value="MetalloPept_cat_dom_sf"/>
</dbReference>
<feature type="signal peptide" evidence="6">
    <location>
        <begin position="1"/>
        <end position="24"/>
    </location>
</feature>
<evidence type="ECO:0000256" key="4">
    <source>
        <dbReference type="ARBA" id="ARBA00022833"/>
    </source>
</evidence>
<evidence type="ECO:0000313" key="9">
    <source>
        <dbReference type="Proteomes" id="UP000075635"/>
    </source>
</evidence>
<keyword evidence="2" id="KW-0479">Metal-binding</keyword>
<keyword evidence="4" id="KW-0862">Zinc</keyword>
<evidence type="ECO:0000256" key="6">
    <source>
        <dbReference type="SAM" id="SignalP"/>
    </source>
</evidence>
<dbReference type="PANTHER" id="PTHR10201">
    <property type="entry name" value="MATRIX METALLOPROTEINASE"/>
    <property type="match status" value="1"/>
</dbReference>
<reference evidence="8 9" key="1">
    <citation type="submission" date="2014-02" db="EMBL/GenBank/DDBJ databases">
        <title>The small core and large imbalanced accessory genome model reveals a collaborative survival strategy of Sorangium cellulosum strains in nature.</title>
        <authorList>
            <person name="Han K."/>
            <person name="Peng R."/>
            <person name="Blom J."/>
            <person name="Li Y.-Z."/>
        </authorList>
    </citation>
    <scope>NUCLEOTIDE SEQUENCE [LARGE SCALE GENOMIC DNA]</scope>
    <source>
        <strain evidence="8 9">So0011-07</strain>
    </source>
</reference>
<dbReference type="Gene3D" id="3.40.390.10">
    <property type="entry name" value="Collagenase (Catalytic Domain)"/>
    <property type="match status" value="1"/>
</dbReference>
<dbReference type="GO" id="GO:0006508">
    <property type="term" value="P:proteolysis"/>
    <property type="evidence" value="ECO:0007669"/>
    <property type="project" value="UniProtKB-KW"/>
</dbReference>
<evidence type="ECO:0000256" key="2">
    <source>
        <dbReference type="ARBA" id="ARBA00022723"/>
    </source>
</evidence>
<evidence type="ECO:0000256" key="1">
    <source>
        <dbReference type="ARBA" id="ARBA00022670"/>
    </source>
</evidence>
<dbReference type="GO" id="GO:0030198">
    <property type="term" value="P:extracellular matrix organization"/>
    <property type="evidence" value="ECO:0007669"/>
    <property type="project" value="TreeGrafter"/>
</dbReference>
<dbReference type="Pfam" id="PF00413">
    <property type="entry name" value="Peptidase_M10"/>
    <property type="match status" value="1"/>
</dbReference>
<name>A0A150SGP4_SORCE</name>
<gene>
    <name evidence="8" type="ORF">BE17_28440</name>
</gene>
<dbReference type="InterPro" id="IPR021190">
    <property type="entry name" value="Pept_M10A"/>
</dbReference>
<evidence type="ECO:0000313" key="8">
    <source>
        <dbReference type="EMBL" id="KYF91642.1"/>
    </source>
</evidence>
<feature type="chain" id="PRO_5007568917" description="Peptidase M10 metallopeptidase domain-containing protein" evidence="6">
    <location>
        <begin position="25"/>
        <end position="292"/>
    </location>
</feature>
<feature type="domain" description="Peptidase M10 metallopeptidase" evidence="7">
    <location>
        <begin position="143"/>
        <end position="203"/>
    </location>
</feature>
<proteinExistence type="predicted"/>
<dbReference type="PANTHER" id="PTHR10201:SF323">
    <property type="entry name" value="MATRIX METALLOPROTEINASE-21"/>
    <property type="match status" value="1"/>
</dbReference>
<organism evidence="8 9">
    <name type="scientific">Sorangium cellulosum</name>
    <name type="common">Polyangium cellulosum</name>
    <dbReference type="NCBI Taxonomy" id="56"/>
    <lineage>
        <taxon>Bacteria</taxon>
        <taxon>Pseudomonadati</taxon>
        <taxon>Myxococcota</taxon>
        <taxon>Polyangia</taxon>
        <taxon>Polyangiales</taxon>
        <taxon>Polyangiaceae</taxon>
        <taxon>Sorangium</taxon>
    </lineage>
</organism>
<dbReference type="Proteomes" id="UP000075635">
    <property type="component" value="Unassembled WGS sequence"/>
</dbReference>
<sequence length="292" mass="30219">MSRRVALAVSLGAASLLAAAPEAAAWTPLDASVPRWDELPVGYYINRSTIPGGIAGFAVSHIESGFAAWSNTGCTEWRVNLLGDTTDRYNLNDGKNVFHWISDSWPGALGDVNSVIGVTMPAWGFNGNIVDADMVFNNVGFCWNDSGNNGCVDTQSIATHEEGHFLGLGHSSERGATMTAYYVAGSSTRSLEDDDVEGVCALYPIGGTTAASAASATSGGGGGSCDSCTNGSLSDTCRPQYDACGASSACRIFAGCIGECPDDGCVERCVSDHAEGASIYVRLIECVCGSCS</sequence>
<keyword evidence="1" id="KW-0645">Protease</keyword>
<feature type="non-terminal residue" evidence="8">
    <location>
        <position position="292"/>
    </location>
</feature>
<evidence type="ECO:0000259" key="7">
    <source>
        <dbReference type="Pfam" id="PF00413"/>
    </source>
</evidence>
<protein>
    <recommendedName>
        <fullName evidence="7">Peptidase M10 metallopeptidase domain-containing protein</fullName>
    </recommendedName>
</protein>
<dbReference type="GO" id="GO:0031012">
    <property type="term" value="C:extracellular matrix"/>
    <property type="evidence" value="ECO:0007669"/>
    <property type="project" value="InterPro"/>
</dbReference>
<accession>A0A150SGP4</accession>
<evidence type="ECO:0000256" key="5">
    <source>
        <dbReference type="ARBA" id="ARBA00023049"/>
    </source>
</evidence>
<dbReference type="SUPFAM" id="SSF55486">
    <property type="entry name" value="Metalloproteases ('zincins'), catalytic domain"/>
    <property type="match status" value="1"/>
</dbReference>
<dbReference type="GO" id="GO:0008270">
    <property type="term" value="F:zinc ion binding"/>
    <property type="evidence" value="ECO:0007669"/>
    <property type="project" value="InterPro"/>
</dbReference>
<evidence type="ECO:0000256" key="3">
    <source>
        <dbReference type="ARBA" id="ARBA00022801"/>
    </source>
</evidence>
<keyword evidence="6" id="KW-0732">Signal</keyword>
<keyword evidence="3" id="KW-0378">Hydrolase</keyword>
<comment type="caution">
    <text evidence="8">The sequence shown here is derived from an EMBL/GenBank/DDBJ whole genome shotgun (WGS) entry which is preliminary data.</text>
</comment>
<dbReference type="InterPro" id="IPR001818">
    <property type="entry name" value="Pept_M10_metallopeptidase"/>
</dbReference>
<dbReference type="AlphaFoldDB" id="A0A150SGP4"/>
<keyword evidence="5" id="KW-0482">Metalloprotease</keyword>
<dbReference type="GO" id="GO:0030574">
    <property type="term" value="P:collagen catabolic process"/>
    <property type="evidence" value="ECO:0007669"/>
    <property type="project" value="TreeGrafter"/>
</dbReference>
<dbReference type="EMBL" id="JEMB01000999">
    <property type="protein sequence ID" value="KYF91642.1"/>
    <property type="molecule type" value="Genomic_DNA"/>
</dbReference>